<evidence type="ECO:0000256" key="3">
    <source>
        <dbReference type="ARBA" id="ARBA00022475"/>
    </source>
</evidence>
<feature type="domain" description="Mechanosensitive ion channel transmembrane helices 2/3" evidence="9">
    <location>
        <begin position="65"/>
        <end position="104"/>
    </location>
</feature>
<keyword evidence="4 7" id="KW-0812">Transmembrane</keyword>
<dbReference type="GO" id="GO:0005886">
    <property type="term" value="C:plasma membrane"/>
    <property type="evidence" value="ECO:0007669"/>
    <property type="project" value="UniProtKB-SubCell"/>
</dbReference>
<name>A0A1G2PNV0_TERXR</name>
<evidence type="ECO:0000259" key="9">
    <source>
        <dbReference type="Pfam" id="PF21088"/>
    </source>
</evidence>
<dbReference type="PANTHER" id="PTHR30460">
    <property type="entry name" value="MODERATE CONDUCTANCE MECHANOSENSITIVE CHANNEL YBIO"/>
    <property type="match status" value="1"/>
</dbReference>
<dbReference type="Gene3D" id="2.30.30.60">
    <property type="match status" value="1"/>
</dbReference>
<evidence type="ECO:0000256" key="6">
    <source>
        <dbReference type="ARBA" id="ARBA00023136"/>
    </source>
</evidence>
<keyword evidence="3" id="KW-1003">Cell membrane</keyword>
<feature type="transmembrane region" description="Helical" evidence="7">
    <location>
        <begin position="59"/>
        <end position="78"/>
    </location>
</feature>
<dbReference type="InterPro" id="IPR011014">
    <property type="entry name" value="MscS_channel_TM-2"/>
</dbReference>
<protein>
    <recommendedName>
        <fullName evidence="12">Mechanosensitive ion channel protein MscS</fullName>
    </recommendedName>
</protein>
<dbReference type="InterPro" id="IPR010920">
    <property type="entry name" value="LSM_dom_sf"/>
</dbReference>
<dbReference type="Pfam" id="PF21088">
    <property type="entry name" value="MS_channel_1st"/>
    <property type="match status" value="1"/>
</dbReference>
<dbReference type="GO" id="GO:0008381">
    <property type="term" value="F:mechanosensitive monoatomic ion channel activity"/>
    <property type="evidence" value="ECO:0007669"/>
    <property type="project" value="InterPro"/>
</dbReference>
<dbReference type="Proteomes" id="UP000178690">
    <property type="component" value="Unassembled WGS sequence"/>
</dbReference>
<evidence type="ECO:0000256" key="7">
    <source>
        <dbReference type="SAM" id="Phobius"/>
    </source>
</evidence>
<evidence type="ECO:0008006" key="12">
    <source>
        <dbReference type="Google" id="ProtNLM"/>
    </source>
</evidence>
<dbReference type="PANTHER" id="PTHR30460:SF0">
    <property type="entry name" value="MODERATE CONDUCTANCE MECHANOSENSITIVE CHANNEL YBIO"/>
    <property type="match status" value="1"/>
</dbReference>
<accession>A0A1G2PNV0</accession>
<feature type="transmembrane region" description="Helical" evidence="7">
    <location>
        <begin position="20"/>
        <end position="39"/>
    </location>
</feature>
<evidence type="ECO:0000313" key="10">
    <source>
        <dbReference type="EMBL" id="OHA50018.1"/>
    </source>
</evidence>
<dbReference type="SUPFAM" id="SSF82861">
    <property type="entry name" value="Mechanosensitive channel protein MscS (YggB), transmembrane region"/>
    <property type="match status" value="1"/>
</dbReference>
<gene>
    <name evidence="10" type="ORF">A2682_02015</name>
</gene>
<reference evidence="10 11" key="1">
    <citation type="journal article" date="2016" name="Nat. Commun.">
        <title>Thousands of microbial genomes shed light on interconnected biogeochemical processes in an aquifer system.</title>
        <authorList>
            <person name="Anantharaman K."/>
            <person name="Brown C.T."/>
            <person name="Hug L.A."/>
            <person name="Sharon I."/>
            <person name="Castelle C.J."/>
            <person name="Probst A.J."/>
            <person name="Thomas B.C."/>
            <person name="Singh A."/>
            <person name="Wilkins M.J."/>
            <person name="Karaoz U."/>
            <person name="Brodie E.L."/>
            <person name="Williams K.H."/>
            <person name="Hubbard S.S."/>
            <person name="Banfield J.F."/>
        </authorList>
    </citation>
    <scope>NUCLEOTIDE SEQUENCE [LARGE SCALE GENOMIC DNA]</scope>
    <source>
        <strain evidence="11">RIFCSPHIGHO2_01_FULL_58_15</strain>
    </source>
</reference>
<evidence type="ECO:0000256" key="4">
    <source>
        <dbReference type="ARBA" id="ARBA00022692"/>
    </source>
</evidence>
<feature type="domain" description="Mechanosensitive ion channel MscS" evidence="8">
    <location>
        <begin position="105"/>
        <end position="170"/>
    </location>
</feature>
<dbReference type="InterPro" id="IPR049142">
    <property type="entry name" value="MS_channel_1st"/>
</dbReference>
<keyword evidence="5 7" id="KW-1133">Transmembrane helix</keyword>
<comment type="subcellular location">
    <subcellularLocation>
        <location evidence="1">Cell membrane</location>
        <topology evidence="1">Multi-pass membrane protein</topology>
    </subcellularLocation>
</comment>
<evidence type="ECO:0000256" key="5">
    <source>
        <dbReference type="ARBA" id="ARBA00022989"/>
    </source>
</evidence>
<evidence type="ECO:0000256" key="1">
    <source>
        <dbReference type="ARBA" id="ARBA00004651"/>
    </source>
</evidence>
<dbReference type="EMBL" id="MHST01000002">
    <property type="protein sequence ID" value="OHA50018.1"/>
    <property type="molecule type" value="Genomic_DNA"/>
</dbReference>
<dbReference type="InterPro" id="IPR045276">
    <property type="entry name" value="YbiO_bact"/>
</dbReference>
<evidence type="ECO:0000259" key="8">
    <source>
        <dbReference type="Pfam" id="PF00924"/>
    </source>
</evidence>
<evidence type="ECO:0000313" key="11">
    <source>
        <dbReference type="Proteomes" id="UP000178690"/>
    </source>
</evidence>
<dbReference type="SUPFAM" id="SSF50182">
    <property type="entry name" value="Sm-like ribonucleoproteins"/>
    <property type="match status" value="1"/>
</dbReference>
<dbReference type="Gene3D" id="1.10.287.1260">
    <property type="match status" value="1"/>
</dbReference>
<dbReference type="InterPro" id="IPR006685">
    <property type="entry name" value="MscS_channel_2nd"/>
</dbReference>
<sequence length="178" mass="19455">MDISTFVATISEWSFTHGPRMIATVITAIFSYRFFHFVLDRSLKVRDRAQAGRTATLHAALLVMLRLVSVALVAVLLLPEFGFSMGPFLASLGIVGLGLSFGSQTLVRDFVAGLFLVAEDTCRVGEEVEIGGVRGRVEGLRLRTLAIRKAKEELVVIPYGEIKALTNFSRPVSASPDR</sequence>
<organism evidence="10 11">
    <name type="scientific">Terrybacteria sp. (strain RIFCSPHIGHO2_01_FULL_58_15)</name>
    <dbReference type="NCBI Taxonomy" id="1802363"/>
    <lineage>
        <taxon>Bacteria</taxon>
        <taxon>Candidatus Terryibacteriota</taxon>
    </lineage>
</organism>
<feature type="transmembrane region" description="Helical" evidence="7">
    <location>
        <begin position="84"/>
        <end position="102"/>
    </location>
</feature>
<comment type="similarity">
    <text evidence="2">Belongs to the MscS (TC 1.A.23) family.</text>
</comment>
<keyword evidence="6 7" id="KW-0472">Membrane</keyword>
<evidence type="ECO:0000256" key="2">
    <source>
        <dbReference type="ARBA" id="ARBA00008017"/>
    </source>
</evidence>
<proteinExistence type="inferred from homology"/>
<dbReference type="InterPro" id="IPR023408">
    <property type="entry name" value="MscS_beta-dom_sf"/>
</dbReference>
<comment type="caution">
    <text evidence="10">The sequence shown here is derived from an EMBL/GenBank/DDBJ whole genome shotgun (WGS) entry which is preliminary data.</text>
</comment>
<dbReference type="Pfam" id="PF00924">
    <property type="entry name" value="MS_channel_2nd"/>
    <property type="match status" value="1"/>
</dbReference>
<dbReference type="STRING" id="1802363.A2682_02015"/>
<dbReference type="AlphaFoldDB" id="A0A1G2PNV0"/>